<feature type="transmembrane region" description="Helical" evidence="6">
    <location>
        <begin position="200"/>
        <end position="223"/>
    </location>
</feature>
<reference evidence="7 8" key="1">
    <citation type="submission" date="2019-02" db="EMBL/GenBank/DDBJ databases">
        <title>Deep-cultivation of Planctomycetes and their phenomic and genomic characterization uncovers novel biology.</title>
        <authorList>
            <person name="Wiegand S."/>
            <person name="Jogler M."/>
            <person name="Boedeker C."/>
            <person name="Pinto D."/>
            <person name="Vollmers J."/>
            <person name="Rivas-Marin E."/>
            <person name="Kohn T."/>
            <person name="Peeters S.H."/>
            <person name="Heuer A."/>
            <person name="Rast P."/>
            <person name="Oberbeckmann S."/>
            <person name="Bunk B."/>
            <person name="Jeske O."/>
            <person name="Meyerdierks A."/>
            <person name="Storesund J.E."/>
            <person name="Kallscheuer N."/>
            <person name="Luecker S."/>
            <person name="Lage O.M."/>
            <person name="Pohl T."/>
            <person name="Merkel B.J."/>
            <person name="Hornburger P."/>
            <person name="Mueller R.-W."/>
            <person name="Bruemmer F."/>
            <person name="Labrenz M."/>
            <person name="Spormann A.M."/>
            <person name="Op den Camp H."/>
            <person name="Overmann J."/>
            <person name="Amann R."/>
            <person name="Jetten M.S.M."/>
            <person name="Mascher T."/>
            <person name="Medema M.H."/>
            <person name="Devos D.P."/>
            <person name="Kaster A.-K."/>
            <person name="Ovreas L."/>
            <person name="Rohde M."/>
            <person name="Galperin M.Y."/>
            <person name="Jogler C."/>
        </authorList>
    </citation>
    <scope>NUCLEOTIDE SEQUENCE [LARGE SCALE GENOMIC DNA]</scope>
    <source>
        <strain evidence="7 8">FF011L</strain>
    </source>
</reference>
<dbReference type="PANTHER" id="PTHR21716:SF62">
    <property type="entry name" value="TRANSPORT PROTEIN YDBI-RELATED"/>
    <property type="match status" value="1"/>
</dbReference>
<evidence type="ECO:0000256" key="2">
    <source>
        <dbReference type="ARBA" id="ARBA00009773"/>
    </source>
</evidence>
<dbReference type="PANTHER" id="PTHR21716">
    <property type="entry name" value="TRANSMEMBRANE PROTEIN"/>
    <property type="match status" value="1"/>
</dbReference>
<dbReference type="EMBL" id="CP036262">
    <property type="protein sequence ID" value="QDS94473.1"/>
    <property type="molecule type" value="Genomic_DNA"/>
</dbReference>
<evidence type="ECO:0000256" key="1">
    <source>
        <dbReference type="ARBA" id="ARBA00004141"/>
    </source>
</evidence>
<evidence type="ECO:0008006" key="9">
    <source>
        <dbReference type="Google" id="ProtNLM"/>
    </source>
</evidence>
<evidence type="ECO:0000256" key="5">
    <source>
        <dbReference type="ARBA" id="ARBA00023136"/>
    </source>
</evidence>
<keyword evidence="8" id="KW-1185">Reference proteome</keyword>
<accession>A0A517MHW4</accession>
<feature type="transmembrane region" description="Helical" evidence="6">
    <location>
        <begin position="263"/>
        <end position="284"/>
    </location>
</feature>
<proteinExistence type="inferred from homology"/>
<feature type="transmembrane region" description="Helical" evidence="6">
    <location>
        <begin position="126"/>
        <end position="146"/>
    </location>
</feature>
<dbReference type="Proteomes" id="UP000320672">
    <property type="component" value="Chromosome"/>
</dbReference>
<evidence type="ECO:0000313" key="7">
    <source>
        <dbReference type="EMBL" id="QDS94473.1"/>
    </source>
</evidence>
<evidence type="ECO:0000313" key="8">
    <source>
        <dbReference type="Proteomes" id="UP000320672"/>
    </source>
</evidence>
<evidence type="ECO:0000256" key="4">
    <source>
        <dbReference type="ARBA" id="ARBA00022989"/>
    </source>
</evidence>
<protein>
    <recommendedName>
        <fullName evidence="9">Pheromone autoinducer 2 transporter</fullName>
    </recommendedName>
</protein>
<feature type="transmembrane region" description="Helical" evidence="6">
    <location>
        <begin position="92"/>
        <end position="114"/>
    </location>
</feature>
<gene>
    <name evidence="7" type="ORF">FF011L_32520</name>
</gene>
<feature type="transmembrane region" description="Helical" evidence="6">
    <location>
        <begin position="290"/>
        <end position="314"/>
    </location>
</feature>
<dbReference type="Pfam" id="PF01594">
    <property type="entry name" value="AI-2E_transport"/>
    <property type="match status" value="1"/>
</dbReference>
<organism evidence="7 8">
    <name type="scientific">Roseimaritima multifibrata</name>
    <dbReference type="NCBI Taxonomy" id="1930274"/>
    <lineage>
        <taxon>Bacteria</taxon>
        <taxon>Pseudomonadati</taxon>
        <taxon>Planctomycetota</taxon>
        <taxon>Planctomycetia</taxon>
        <taxon>Pirellulales</taxon>
        <taxon>Pirellulaceae</taxon>
        <taxon>Roseimaritima</taxon>
    </lineage>
</organism>
<feature type="transmembrane region" description="Helical" evidence="6">
    <location>
        <begin position="62"/>
        <end position="86"/>
    </location>
</feature>
<dbReference type="GO" id="GO:0016020">
    <property type="term" value="C:membrane"/>
    <property type="evidence" value="ECO:0007669"/>
    <property type="project" value="UniProtKB-SubCell"/>
</dbReference>
<dbReference type="GO" id="GO:0055085">
    <property type="term" value="P:transmembrane transport"/>
    <property type="evidence" value="ECO:0007669"/>
    <property type="project" value="TreeGrafter"/>
</dbReference>
<keyword evidence="3 6" id="KW-0812">Transmembrane</keyword>
<sequence>MLQPPLKRLAAATIDFRSLEDPPQISHKKTCCDDSAIAGEGVPTLKPHRLTMPEPSHRRERLISDTMTIIALIVVTLAAIGILFVARHFLMLVFGAVLIGVVVNRVAGIVNRWLPWDWKRIYRVGFVLLAAVLFFIGGSFGFASSIGDQIVKFSERVDTSATRVIEAAEDQPIVKRFREEVSLGKMLPSSGKSLGLAKTLFASTFGALTDVLILVILGAYFSVSPKTYQTGALRVLPVAWREPAKTLFSDSAATLWRWMLGRLLATTIVGVCFGIGLALLGVPLPLELGVFAGLVTFVPNLGGIAAVLPALLLASGEGSSSVIGVLVLYLVIQFGESYLITPLVQQKQVELPPAMVILAQVVAGLLFGVWGIMFATPLVALALLWVRRVYVENYLESA</sequence>
<dbReference type="KEGG" id="rml:FF011L_32520"/>
<evidence type="ECO:0000256" key="3">
    <source>
        <dbReference type="ARBA" id="ARBA00022692"/>
    </source>
</evidence>
<feature type="transmembrane region" description="Helical" evidence="6">
    <location>
        <begin position="361"/>
        <end position="386"/>
    </location>
</feature>
<dbReference type="AlphaFoldDB" id="A0A517MHW4"/>
<comment type="similarity">
    <text evidence="2">Belongs to the autoinducer-2 exporter (AI-2E) (TC 2.A.86) family.</text>
</comment>
<keyword evidence="4 6" id="KW-1133">Transmembrane helix</keyword>
<evidence type="ECO:0000256" key="6">
    <source>
        <dbReference type="SAM" id="Phobius"/>
    </source>
</evidence>
<dbReference type="InterPro" id="IPR002549">
    <property type="entry name" value="AI-2E-like"/>
</dbReference>
<comment type="subcellular location">
    <subcellularLocation>
        <location evidence="1">Membrane</location>
        <topology evidence="1">Multi-pass membrane protein</topology>
    </subcellularLocation>
</comment>
<keyword evidence="5 6" id="KW-0472">Membrane</keyword>
<feature type="transmembrane region" description="Helical" evidence="6">
    <location>
        <begin position="321"/>
        <end position="341"/>
    </location>
</feature>
<name>A0A517MHW4_9BACT</name>